<dbReference type="EMBL" id="CP121689">
    <property type="protein sequence ID" value="WZL75240.1"/>
    <property type="molecule type" value="Genomic_DNA"/>
</dbReference>
<evidence type="ECO:0000256" key="2">
    <source>
        <dbReference type="ARBA" id="ARBA00022898"/>
    </source>
</evidence>
<sequence>MDNIEYPSWMEINAQNLRNNYLILNELVQNKEYKIIGVVKSNAYGHGVEAIKVLAECGLSSFAVGSVQEGVKLRKSGIKGEVIVLEGIMPEEIEALFFYELTPVVSSCEELELLRENSEKLPLGFYLFIDTGMGRMGFLPLELEAEPFKERFFGLLPQLKGIMTHFACAETDPEYTRAQLHLFIETCHKMERIYGQPLKRYCANSAAFLTLPEARLDGARIGIALFGVSPTTDYSQVEELGLKPVMNIRTRVTHLKELPPGYRISYGATFTTWRTTKVAIAHIGYYWGLPRNLSNKLEVILKGKRVPVLGTITMEQVVIDVTEVEGVQKGDVVTVMGEDGGEMVRPEELAERSATIPHEILCNFGKIECRKVI</sequence>
<dbReference type="SUPFAM" id="SSF50621">
    <property type="entry name" value="Alanine racemase C-terminal domain-like"/>
    <property type="match status" value="1"/>
</dbReference>
<dbReference type="CDD" id="cd00430">
    <property type="entry name" value="PLPDE_III_AR"/>
    <property type="match status" value="1"/>
</dbReference>
<organism evidence="6 7">
    <name type="scientific">Thermatribacter velox</name>
    <dbReference type="NCBI Taxonomy" id="3039681"/>
    <lineage>
        <taxon>Bacteria</taxon>
        <taxon>Pseudomonadati</taxon>
        <taxon>Atribacterota</taxon>
        <taxon>Atribacteria</taxon>
        <taxon>Atribacterales</taxon>
        <taxon>Thermatribacteraceae</taxon>
        <taxon>Thermatribacter</taxon>
    </lineage>
</organism>
<comment type="cofactor">
    <cofactor evidence="1 4">
        <name>pyridoxal 5'-phosphate</name>
        <dbReference type="ChEBI" id="CHEBI:597326"/>
    </cofactor>
</comment>
<feature type="modified residue" description="N6-(pyridoxal phosphate)lysine" evidence="4">
    <location>
        <position position="40"/>
    </location>
</feature>
<protein>
    <recommendedName>
        <fullName evidence="4">Alanine racemase</fullName>
        <ecNumber evidence="4">5.1.1.1</ecNumber>
    </recommendedName>
</protein>
<feature type="active site" description="Proton acceptor; specific for D-alanine" evidence="4">
    <location>
        <position position="40"/>
    </location>
</feature>
<dbReference type="Gene3D" id="2.40.37.10">
    <property type="entry name" value="Lyase, Ornithine Decarboxylase, Chain A, domain 1"/>
    <property type="match status" value="1"/>
</dbReference>
<evidence type="ECO:0000313" key="7">
    <source>
        <dbReference type="Proteomes" id="UP001461341"/>
    </source>
</evidence>
<dbReference type="SMART" id="SM01005">
    <property type="entry name" value="Ala_racemase_C"/>
    <property type="match status" value="1"/>
</dbReference>
<dbReference type="GO" id="GO:0008784">
    <property type="term" value="F:alanine racemase activity"/>
    <property type="evidence" value="ECO:0007669"/>
    <property type="project" value="UniProtKB-EC"/>
</dbReference>
<accession>A0ABZ2Y884</accession>
<evidence type="ECO:0000256" key="1">
    <source>
        <dbReference type="ARBA" id="ARBA00001933"/>
    </source>
</evidence>
<dbReference type="PRINTS" id="PR00992">
    <property type="entry name" value="ALARACEMASE"/>
</dbReference>
<dbReference type="Proteomes" id="UP001461341">
    <property type="component" value="Chromosome"/>
</dbReference>
<feature type="domain" description="Alanine racemase C-terminal" evidence="5">
    <location>
        <begin position="245"/>
        <end position="373"/>
    </location>
</feature>
<dbReference type="InterPro" id="IPR020622">
    <property type="entry name" value="Ala_racemase_pyridoxalP-BS"/>
</dbReference>
<feature type="active site" description="Proton acceptor; specific for L-alanine" evidence="4">
    <location>
        <position position="266"/>
    </location>
</feature>
<dbReference type="RefSeq" id="WP_369017386.1">
    <property type="nucleotide sequence ID" value="NZ_CP121689.1"/>
</dbReference>
<dbReference type="InterPro" id="IPR001608">
    <property type="entry name" value="Ala_racemase_N"/>
</dbReference>
<dbReference type="NCBIfam" id="TIGR00492">
    <property type="entry name" value="alr"/>
    <property type="match status" value="1"/>
</dbReference>
<dbReference type="InterPro" id="IPR029066">
    <property type="entry name" value="PLP-binding_barrel"/>
</dbReference>
<reference evidence="6 7" key="1">
    <citation type="submission" date="2023-03" db="EMBL/GenBank/DDBJ databases">
        <title>Novel Species.</title>
        <authorList>
            <person name="Ma S."/>
        </authorList>
    </citation>
    <scope>NUCLEOTIDE SEQUENCE [LARGE SCALE GENOMIC DNA]</scope>
    <source>
        <strain evidence="6 7">B11</strain>
    </source>
</reference>
<dbReference type="HAMAP" id="MF_01201">
    <property type="entry name" value="Ala_racemase"/>
    <property type="match status" value="1"/>
</dbReference>
<evidence type="ECO:0000259" key="5">
    <source>
        <dbReference type="SMART" id="SM01005"/>
    </source>
</evidence>
<comment type="catalytic activity">
    <reaction evidence="4">
        <text>L-alanine = D-alanine</text>
        <dbReference type="Rhea" id="RHEA:20249"/>
        <dbReference type="ChEBI" id="CHEBI:57416"/>
        <dbReference type="ChEBI" id="CHEBI:57972"/>
        <dbReference type="EC" id="5.1.1.1"/>
    </reaction>
</comment>
<dbReference type="InterPro" id="IPR000821">
    <property type="entry name" value="Ala_racemase"/>
</dbReference>
<evidence type="ECO:0000313" key="6">
    <source>
        <dbReference type="EMBL" id="WZL75240.1"/>
    </source>
</evidence>
<dbReference type="SUPFAM" id="SSF51419">
    <property type="entry name" value="PLP-binding barrel"/>
    <property type="match status" value="1"/>
</dbReference>
<comment type="pathway">
    <text evidence="4">Amino-acid biosynthesis; D-alanine biosynthesis; D-alanine from L-alanine: step 1/1.</text>
</comment>
<dbReference type="EC" id="5.1.1.1" evidence="4"/>
<dbReference type="InterPro" id="IPR009006">
    <property type="entry name" value="Ala_racemase/Decarboxylase_C"/>
</dbReference>
<evidence type="ECO:0000256" key="4">
    <source>
        <dbReference type="HAMAP-Rule" id="MF_01201"/>
    </source>
</evidence>
<feature type="binding site" evidence="4">
    <location>
        <position position="135"/>
    </location>
    <ligand>
        <name>substrate</name>
    </ligand>
</feature>
<gene>
    <name evidence="6" type="primary">alr</name>
    <name evidence="6" type="ORF">QBE54_06455</name>
</gene>
<dbReference type="Pfam" id="PF00842">
    <property type="entry name" value="Ala_racemase_C"/>
    <property type="match status" value="1"/>
</dbReference>
<dbReference type="PROSITE" id="PS00395">
    <property type="entry name" value="ALANINE_RACEMASE"/>
    <property type="match status" value="1"/>
</dbReference>
<dbReference type="PANTHER" id="PTHR30511">
    <property type="entry name" value="ALANINE RACEMASE"/>
    <property type="match status" value="1"/>
</dbReference>
<keyword evidence="2 4" id="KW-0663">Pyridoxal phosphate</keyword>
<name>A0ABZ2Y884_9BACT</name>
<evidence type="ECO:0000256" key="3">
    <source>
        <dbReference type="ARBA" id="ARBA00023235"/>
    </source>
</evidence>
<comment type="function">
    <text evidence="4">Catalyzes the interconversion of L-alanine and D-alanine. May also act on other amino acids.</text>
</comment>
<feature type="binding site" evidence="4">
    <location>
        <position position="314"/>
    </location>
    <ligand>
        <name>substrate</name>
    </ligand>
</feature>
<dbReference type="Gene3D" id="3.20.20.10">
    <property type="entry name" value="Alanine racemase"/>
    <property type="match status" value="1"/>
</dbReference>
<keyword evidence="7" id="KW-1185">Reference proteome</keyword>
<keyword evidence="3 4" id="KW-0413">Isomerase</keyword>
<proteinExistence type="inferred from homology"/>
<comment type="similarity">
    <text evidence="4">Belongs to the alanine racemase family.</text>
</comment>
<dbReference type="InterPro" id="IPR011079">
    <property type="entry name" value="Ala_racemase_C"/>
</dbReference>
<dbReference type="Pfam" id="PF01168">
    <property type="entry name" value="Ala_racemase_N"/>
    <property type="match status" value="1"/>
</dbReference>
<dbReference type="PANTHER" id="PTHR30511:SF0">
    <property type="entry name" value="ALANINE RACEMASE, CATABOLIC-RELATED"/>
    <property type="match status" value="1"/>
</dbReference>